<dbReference type="InterPro" id="IPR023229">
    <property type="entry name" value="T2SS_M_periplasmic_sf"/>
</dbReference>
<dbReference type="EMBL" id="PVLQ01000001">
    <property type="protein sequence ID" value="PRD67214.1"/>
    <property type="molecule type" value="Genomic_DNA"/>
</dbReference>
<comment type="caution">
    <text evidence="10">The sequence shown here is derived from an EMBL/GenBank/DDBJ whole genome shotgun (WGS) entry which is preliminary data.</text>
</comment>
<keyword evidence="6" id="KW-0812">Transmembrane</keyword>
<dbReference type="GO" id="GO:0005886">
    <property type="term" value="C:plasma membrane"/>
    <property type="evidence" value="ECO:0007669"/>
    <property type="project" value="UniProtKB-SubCell"/>
</dbReference>
<sequence>MGEKMTTILNTRWQAWLATRAPRERLALQSAAWLLLAALLWSLAIAPAWRTLQAAPARQAALLPQLHQMRAMATEAKALQQSDSARPPAWSERLRTLEATTQRLLKDKAQLSPAGEQVTVILRDAAPGALAQWLQETRVNARLRPIQVQLERSGSAGAWRWQGQLVLGDPSGAGT</sequence>
<accession>A0A2S9K9X1</accession>
<keyword evidence="4" id="KW-1003">Cell membrane</keyword>
<comment type="subcellular location">
    <subcellularLocation>
        <location evidence="1">Cell inner membrane</location>
        <topology evidence="1">Single-pass membrane protein</topology>
    </subcellularLocation>
</comment>
<dbReference type="Pfam" id="PF04612">
    <property type="entry name" value="T2SSM"/>
    <property type="match status" value="1"/>
</dbReference>
<keyword evidence="5" id="KW-0997">Cell inner membrane</keyword>
<dbReference type="Proteomes" id="UP000238589">
    <property type="component" value="Unassembled WGS sequence"/>
</dbReference>
<keyword evidence="11" id="KW-1185">Reference proteome</keyword>
<dbReference type="InterPro" id="IPR007690">
    <property type="entry name" value="T2SS_GspM"/>
</dbReference>
<evidence type="ECO:0000256" key="3">
    <source>
        <dbReference type="ARBA" id="ARBA00022448"/>
    </source>
</evidence>
<evidence type="ECO:0000256" key="2">
    <source>
        <dbReference type="ARBA" id="ARBA00010637"/>
    </source>
</evidence>
<dbReference type="AlphaFoldDB" id="A0A2S9K9X1"/>
<proteinExistence type="inferred from homology"/>
<reference evidence="10 11" key="1">
    <citation type="submission" date="2018-03" db="EMBL/GenBank/DDBJ databases">
        <title>Comparative genomics illustrates the genes involved in a hyperalkaliphilic mechanisms of Serpentinomonas isolated from highly-alkaline calcium-rich serpentinized springs.</title>
        <authorList>
            <person name="Suzuki S."/>
            <person name="Ishii S."/>
            <person name="Walworth N."/>
            <person name="Bird L."/>
            <person name="Kuenen J.G."/>
            <person name="Nealson K.H."/>
        </authorList>
    </citation>
    <scope>NUCLEOTIDE SEQUENCE [LARGE SCALE GENOMIC DNA]</scope>
    <source>
        <strain evidence="10 11">P1</strain>
    </source>
</reference>
<gene>
    <name evidence="10" type="ORF">C6P64_00170</name>
</gene>
<evidence type="ECO:0000256" key="6">
    <source>
        <dbReference type="ARBA" id="ARBA00022692"/>
    </source>
</evidence>
<evidence type="ECO:0000313" key="11">
    <source>
        <dbReference type="Proteomes" id="UP000238589"/>
    </source>
</evidence>
<protein>
    <submittedName>
        <fullName evidence="10">General secretion pathway protein GspM</fullName>
    </submittedName>
</protein>
<organism evidence="10 11">
    <name type="scientific">Malikia granosa</name>
    <dbReference type="NCBI Taxonomy" id="263067"/>
    <lineage>
        <taxon>Bacteria</taxon>
        <taxon>Pseudomonadati</taxon>
        <taxon>Pseudomonadota</taxon>
        <taxon>Betaproteobacteria</taxon>
        <taxon>Burkholderiales</taxon>
        <taxon>Comamonadaceae</taxon>
        <taxon>Malikia</taxon>
    </lineage>
</organism>
<dbReference type="GO" id="GO:0015627">
    <property type="term" value="C:type II protein secretion system complex"/>
    <property type="evidence" value="ECO:0007669"/>
    <property type="project" value="InterPro"/>
</dbReference>
<evidence type="ECO:0000256" key="4">
    <source>
        <dbReference type="ARBA" id="ARBA00022475"/>
    </source>
</evidence>
<keyword evidence="8" id="KW-1133">Transmembrane helix</keyword>
<keyword evidence="9" id="KW-0472">Membrane</keyword>
<comment type="similarity">
    <text evidence="2">Belongs to the GSP M family.</text>
</comment>
<evidence type="ECO:0000256" key="7">
    <source>
        <dbReference type="ARBA" id="ARBA00022927"/>
    </source>
</evidence>
<evidence type="ECO:0000256" key="5">
    <source>
        <dbReference type="ARBA" id="ARBA00022519"/>
    </source>
</evidence>
<evidence type="ECO:0000256" key="9">
    <source>
        <dbReference type="ARBA" id="ARBA00023136"/>
    </source>
</evidence>
<name>A0A2S9K9X1_9BURK</name>
<keyword evidence="3" id="KW-0813">Transport</keyword>
<dbReference type="SUPFAM" id="SSF103054">
    <property type="entry name" value="General secretion pathway protein M, EpsM"/>
    <property type="match status" value="1"/>
</dbReference>
<dbReference type="OrthoDB" id="8687363at2"/>
<evidence type="ECO:0000313" key="10">
    <source>
        <dbReference type="EMBL" id="PRD67214.1"/>
    </source>
</evidence>
<keyword evidence="7" id="KW-0653">Protein transport</keyword>
<evidence type="ECO:0000256" key="8">
    <source>
        <dbReference type="ARBA" id="ARBA00022989"/>
    </source>
</evidence>
<evidence type="ECO:0000256" key="1">
    <source>
        <dbReference type="ARBA" id="ARBA00004377"/>
    </source>
</evidence>
<dbReference type="GO" id="GO:0015628">
    <property type="term" value="P:protein secretion by the type II secretion system"/>
    <property type="evidence" value="ECO:0007669"/>
    <property type="project" value="InterPro"/>
</dbReference>